<keyword evidence="2" id="KW-1003">Cell membrane</keyword>
<organism evidence="8 12">
    <name type="scientific">Rothia kristinae</name>
    <dbReference type="NCBI Taxonomy" id="37923"/>
    <lineage>
        <taxon>Bacteria</taxon>
        <taxon>Bacillati</taxon>
        <taxon>Actinomycetota</taxon>
        <taxon>Actinomycetes</taxon>
        <taxon>Micrococcales</taxon>
        <taxon>Micrococcaceae</taxon>
        <taxon>Rothia</taxon>
    </lineage>
</organism>
<dbReference type="Proteomes" id="UP000594975">
    <property type="component" value="Chromosome"/>
</dbReference>
<evidence type="ECO:0000313" key="14">
    <source>
        <dbReference type="Proteomes" id="UP000595221"/>
    </source>
</evidence>
<evidence type="ECO:0000313" key="12">
    <source>
        <dbReference type="Proteomes" id="UP000179540"/>
    </source>
</evidence>
<dbReference type="PANTHER" id="PTHR30250">
    <property type="entry name" value="PST FAMILY PREDICTED COLANIC ACID TRANSPORTER"/>
    <property type="match status" value="1"/>
</dbReference>
<dbReference type="PATRIC" id="fig|37923.10.peg.875"/>
<reference evidence="11" key="1">
    <citation type="submission" date="2016-04" db="EMBL/GenBank/DDBJ databases">
        <authorList>
            <person name="Waterworth S."/>
            <person name="Matcher G."/>
        </authorList>
    </citation>
    <scope>NUCLEOTIDE SEQUENCE [LARGE SCALE GENOMIC DNA]</scope>
    <source>
        <strain evidence="11">RuSp02-3</strain>
    </source>
</reference>
<dbReference type="Proteomes" id="UP000179540">
    <property type="component" value="Unassembled WGS sequence"/>
</dbReference>
<dbReference type="PANTHER" id="PTHR30250:SF11">
    <property type="entry name" value="O-ANTIGEN TRANSPORTER-RELATED"/>
    <property type="match status" value="1"/>
</dbReference>
<dbReference type="OrthoDB" id="3294889at2"/>
<reference evidence="8 12" key="4">
    <citation type="submission" date="2016-10" db="EMBL/GenBank/DDBJ databases">
        <title>Draft genome sequence of strain LCT isolated from the Shenzhou X spacecraft of China.</title>
        <authorList>
            <person name="Huang B."/>
        </authorList>
    </citation>
    <scope>NUCLEOTIDE SEQUENCE [LARGE SCALE GENOMIC DNA]</scope>
    <source>
        <strain evidence="8 12">LCT-H5</strain>
    </source>
</reference>
<feature type="transmembrane region" description="Helical" evidence="6">
    <location>
        <begin position="89"/>
        <end position="111"/>
    </location>
</feature>
<feature type="transmembrane region" description="Helical" evidence="6">
    <location>
        <begin position="45"/>
        <end position="68"/>
    </location>
</feature>
<dbReference type="GO" id="GO:0005886">
    <property type="term" value="C:plasma membrane"/>
    <property type="evidence" value="ECO:0007669"/>
    <property type="project" value="UniProtKB-SubCell"/>
</dbReference>
<dbReference type="Proteomes" id="UP000595221">
    <property type="component" value="Chromosome"/>
</dbReference>
<gene>
    <name evidence="7" type="ORF">AN277_0200810</name>
    <name evidence="8" type="ORF">BK826_03945</name>
    <name evidence="9" type="ORF">I6G21_06870</name>
    <name evidence="10" type="ORF">I6H58_03360</name>
</gene>
<dbReference type="InterPro" id="IPR002797">
    <property type="entry name" value="Polysacc_synth"/>
</dbReference>
<feature type="transmembrane region" description="Helical" evidence="6">
    <location>
        <begin position="379"/>
        <end position="396"/>
    </location>
</feature>
<proteinExistence type="predicted"/>
<feature type="transmembrane region" description="Helical" evidence="6">
    <location>
        <begin position="433"/>
        <end position="454"/>
    </location>
</feature>
<feature type="transmembrane region" description="Helical" evidence="6">
    <location>
        <begin position="312"/>
        <end position="338"/>
    </location>
</feature>
<feature type="transmembrane region" description="Helical" evidence="6">
    <location>
        <begin position="123"/>
        <end position="143"/>
    </location>
</feature>
<dbReference type="EMBL" id="LJBJ02000001">
    <property type="protein sequence ID" value="OAX52938.1"/>
    <property type="molecule type" value="Genomic_DNA"/>
</dbReference>
<evidence type="ECO:0000256" key="5">
    <source>
        <dbReference type="ARBA" id="ARBA00023136"/>
    </source>
</evidence>
<evidence type="ECO:0000313" key="11">
    <source>
        <dbReference type="Proteomes" id="UP000053171"/>
    </source>
</evidence>
<evidence type="ECO:0000256" key="4">
    <source>
        <dbReference type="ARBA" id="ARBA00022989"/>
    </source>
</evidence>
<protein>
    <submittedName>
        <fullName evidence="9">Polysaccharide biosynthesis C-terminal domain-containing protein</fullName>
    </submittedName>
</protein>
<evidence type="ECO:0000256" key="1">
    <source>
        <dbReference type="ARBA" id="ARBA00004651"/>
    </source>
</evidence>
<feature type="transmembrane region" description="Helical" evidence="6">
    <location>
        <begin position="250"/>
        <end position="267"/>
    </location>
</feature>
<evidence type="ECO:0000313" key="8">
    <source>
        <dbReference type="EMBL" id="OIJ36211.1"/>
    </source>
</evidence>
<evidence type="ECO:0000313" key="9">
    <source>
        <dbReference type="EMBL" id="QPT53031.1"/>
    </source>
</evidence>
<keyword evidence="4 6" id="KW-1133">Transmembrane helix</keyword>
<dbReference type="InterPro" id="IPR050833">
    <property type="entry name" value="Poly_Biosynth_Transport"/>
</dbReference>
<dbReference type="GeneID" id="61263102"/>
<dbReference type="EMBL" id="CP066078">
    <property type="protein sequence ID" value="QQC60000.1"/>
    <property type="molecule type" value="Genomic_DNA"/>
</dbReference>
<evidence type="ECO:0000256" key="6">
    <source>
        <dbReference type="SAM" id="Phobius"/>
    </source>
</evidence>
<comment type="subcellular location">
    <subcellularLocation>
        <location evidence="1">Cell membrane</location>
        <topology evidence="1">Multi-pass membrane protein</topology>
    </subcellularLocation>
</comment>
<dbReference type="Proteomes" id="UP000053171">
    <property type="component" value="Unassembled WGS sequence"/>
</dbReference>
<feature type="transmembrane region" description="Helical" evidence="6">
    <location>
        <begin position="155"/>
        <end position="176"/>
    </location>
</feature>
<dbReference type="RefSeq" id="WP_055684362.1">
    <property type="nucleotide sequence ID" value="NZ_CP065738.1"/>
</dbReference>
<evidence type="ECO:0000313" key="10">
    <source>
        <dbReference type="EMBL" id="QQC60000.1"/>
    </source>
</evidence>
<dbReference type="STRING" id="37923.BK826_03945"/>
<feature type="transmembrane region" description="Helical" evidence="6">
    <location>
        <begin position="460"/>
        <end position="480"/>
    </location>
</feature>
<name>A0A147E775_9MICC</name>
<keyword evidence="11" id="KW-1185">Reference proteome</keyword>
<dbReference type="EMBL" id="CP065738">
    <property type="protein sequence ID" value="QPT53031.1"/>
    <property type="molecule type" value="Genomic_DNA"/>
</dbReference>
<reference evidence="7 11" key="3">
    <citation type="submission" date="2016-06" db="EMBL/GenBank/DDBJ databases">
        <title>Identification of putative biosynthetic pathways for the production of bioactive secondary metabolites by the marine actinomycete Kocuria kristinae RUTW2-3.</title>
        <authorList>
            <person name="Waterworth S.C."/>
            <person name="Walmsley T.A."/>
            <person name="Matongo T."/>
            <person name="Davies-Coleman M.T."/>
            <person name="Dorrington R.A."/>
        </authorList>
    </citation>
    <scope>NUCLEOTIDE SEQUENCE [LARGE SCALE GENOMIC DNA]</scope>
    <source>
        <strain evidence="11">RuSp02-3</strain>
        <strain evidence="7">RUTW2-3</strain>
    </source>
</reference>
<reference evidence="13 14" key="5">
    <citation type="submission" date="2020-12" db="EMBL/GenBank/DDBJ databases">
        <title>FDA dAtabase for Regulatory Grade micrObial Sequences (FDA-ARGOS): Supporting development and validation of Infectious Disease Dx tests.</title>
        <authorList>
            <person name="Sproer C."/>
            <person name="Gronow S."/>
            <person name="Severitt S."/>
            <person name="Schroder I."/>
            <person name="Tallon L."/>
            <person name="Sadzewicz L."/>
            <person name="Zhao X."/>
            <person name="Boylan J."/>
            <person name="Ott S."/>
            <person name="Bowen H."/>
            <person name="Vavikolanu K."/>
            <person name="Mehta A."/>
            <person name="Aluvathingal J."/>
            <person name="Nadendla S."/>
            <person name="Lowell S."/>
            <person name="Myers T."/>
            <person name="Yan Y."/>
            <person name="Sichtig H."/>
        </authorList>
    </citation>
    <scope>NUCLEOTIDE SEQUENCE [LARGE SCALE GENOMIC DNA]</scope>
    <source>
        <strain evidence="10 14">FDAARGOS_1001</strain>
        <strain evidence="9 13">FDAARGOS_864</strain>
    </source>
</reference>
<feature type="transmembrane region" description="Helical" evidence="6">
    <location>
        <begin position="12"/>
        <end position="33"/>
    </location>
</feature>
<keyword evidence="5 6" id="KW-0472">Membrane</keyword>
<keyword evidence="3 6" id="KW-0812">Transmembrane</keyword>
<dbReference type="EMBL" id="MODZ01000004">
    <property type="protein sequence ID" value="OIJ36211.1"/>
    <property type="molecule type" value="Genomic_DNA"/>
</dbReference>
<reference evidence="7" key="2">
    <citation type="submission" date="2016-04" db="EMBL/GenBank/DDBJ databases">
        <authorList>
            <person name="Evans L.H."/>
            <person name="Alamgir A."/>
            <person name="Owens N."/>
            <person name="Weber N.D."/>
            <person name="Virtaneva K."/>
            <person name="Barbian K."/>
            <person name="Babar A."/>
            <person name="Rosenke K."/>
        </authorList>
    </citation>
    <scope>NUCLEOTIDE SEQUENCE [LARGE SCALE GENOMIC DNA]</scope>
    <source>
        <strain evidence="7">RUTW2-3</strain>
    </source>
</reference>
<sequence>MSTRRPSLARSGALSSVFVLYGAAAAFAASLIVSNAIGERGAGSFFNIMALFTIATSFSVFGADTGLVRTVSAQTARPGGTPVRDLVRFAAGPVLLLSALTGLAGVAWSLLAPDAGEATRTAVRIAAPFLVLAAAMTLVFGVLRGDQQVVRFTALQNGLLPTLRVGAVGAAVLLGGSMGLLAAAWTVPVLVVLAVGLPPVLGILRRDDARHQPGVPASEHRETRASFWSFSSARGVAALVEAVLEWVDVIVVGAVMGLAASGIYGAVNRCVRVGVMVEHTARVVTGPAISAALASDALERARRIFVDTTRALVMLAWPFYLTLMLFGPGILGIFGAGFPLGAQALVIICPAMMLAMSAGGVQSVLLMAGRSRWQLYNKLSSLAAAVALNLTLVPLWGLRGAATAWAAAVLIDCGLAAEQVHRRLGIRARPAELLPAAGLALGVVGLGGLLVRLLLGPGLVGLLVHAVAVCGAYLALLWILRRPLGLEAFLSARRRTG</sequence>
<evidence type="ECO:0000256" key="3">
    <source>
        <dbReference type="ARBA" id="ARBA00022692"/>
    </source>
</evidence>
<dbReference type="AlphaFoldDB" id="A0A147E775"/>
<evidence type="ECO:0000313" key="7">
    <source>
        <dbReference type="EMBL" id="OAX52938.1"/>
    </source>
</evidence>
<dbReference type="KEGG" id="rkr:I6G21_06870"/>
<feature type="transmembrane region" description="Helical" evidence="6">
    <location>
        <begin position="344"/>
        <end position="367"/>
    </location>
</feature>
<evidence type="ECO:0000313" key="13">
    <source>
        <dbReference type="Proteomes" id="UP000594975"/>
    </source>
</evidence>
<dbReference type="Pfam" id="PF01943">
    <property type="entry name" value="Polysacc_synt"/>
    <property type="match status" value="1"/>
</dbReference>
<evidence type="ECO:0000256" key="2">
    <source>
        <dbReference type="ARBA" id="ARBA00022475"/>
    </source>
</evidence>
<accession>A0A147E775</accession>